<name>A0A8T2SAD2_CERRI</name>
<proteinExistence type="predicted"/>
<organism evidence="2 3">
    <name type="scientific">Ceratopteris richardii</name>
    <name type="common">Triangle waterfern</name>
    <dbReference type="NCBI Taxonomy" id="49495"/>
    <lineage>
        <taxon>Eukaryota</taxon>
        <taxon>Viridiplantae</taxon>
        <taxon>Streptophyta</taxon>
        <taxon>Embryophyta</taxon>
        <taxon>Tracheophyta</taxon>
        <taxon>Polypodiopsida</taxon>
        <taxon>Polypodiidae</taxon>
        <taxon>Polypodiales</taxon>
        <taxon>Pteridineae</taxon>
        <taxon>Pteridaceae</taxon>
        <taxon>Parkerioideae</taxon>
        <taxon>Ceratopteris</taxon>
    </lineage>
</organism>
<feature type="signal peptide" evidence="1">
    <location>
        <begin position="1"/>
        <end position="23"/>
    </location>
</feature>
<comment type="caution">
    <text evidence="2">The sequence shown here is derived from an EMBL/GenBank/DDBJ whole genome shotgun (WGS) entry which is preliminary data.</text>
</comment>
<keyword evidence="1" id="KW-0732">Signal</keyword>
<dbReference type="AlphaFoldDB" id="A0A8T2SAD2"/>
<dbReference type="EMBL" id="CM035426">
    <property type="protein sequence ID" value="KAH7314970.1"/>
    <property type="molecule type" value="Genomic_DNA"/>
</dbReference>
<protein>
    <submittedName>
        <fullName evidence="2">Uncharacterized protein</fullName>
    </submittedName>
</protein>
<reference evidence="2" key="1">
    <citation type="submission" date="2021-08" db="EMBL/GenBank/DDBJ databases">
        <title>WGS assembly of Ceratopteris richardii.</title>
        <authorList>
            <person name="Marchant D.B."/>
            <person name="Chen G."/>
            <person name="Jenkins J."/>
            <person name="Shu S."/>
            <person name="Leebens-Mack J."/>
            <person name="Grimwood J."/>
            <person name="Schmutz J."/>
            <person name="Soltis P."/>
            <person name="Soltis D."/>
            <person name="Chen Z.-H."/>
        </authorList>
    </citation>
    <scope>NUCLEOTIDE SEQUENCE</scope>
    <source>
        <strain evidence="2">Whitten #5841</strain>
        <tissue evidence="2">Leaf</tissue>
    </source>
</reference>
<gene>
    <name evidence="2" type="ORF">KP509_21G029200</name>
</gene>
<evidence type="ECO:0000313" key="3">
    <source>
        <dbReference type="Proteomes" id="UP000825935"/>
    </source>
</evidence>
<evidence type="ECO:0000313" key="2">
    <source>
        <dbReference type="EMBL" id="KAH7314970.1"/>
    </source>
</evidence>
<accession>A0A8T2SAD2</accession>
<keyword evidence="3" id="KW-1185">Reference proteome</keyword>
<evidence type="ECO:0000256" key="1">
    <source>
        <dbReference type="SAM" id="SignalP"/>
    </source>
</evidence>
<feature type="chain" id="PRO_5035935242" evidence="1">
    <location>
        <begin position="24"/>
        <end position="64"/>
    </location>
</feature>
<sequence length="64" mass="7222">MLCINLLTLTYLILKWLRFIASSQRRGLGLQMKESGYELGTSLAVEQECGYLPSMMKGLLLLLV</sequence>
<dbReference type="Proteomes" id="UP000825935">
    <property type="component" value="Chromosome 21"/>
</dbReference>